<dbReference type="Pfam" id="PF14341">
    <property type="entry name" value="PilX_N"/>
    <property type="match status" value="1"/>
</dbReference>
<protein>
    <submittedName>
        <fullName evidence="2">Pilus assembly PilX N-terminal domain-containing protein</fullName>
    </submittedName>
</protein>
<dbReference type="InterPro" id="IPR025746">
    <property type="entry name" value="PilX_N_dom"/>
</dbReference>
<evidence type="ECO:0000313" key="3">
    <source>
        <dbReference type="Proteomes" id="UP001225596"/>
    </source>
</evidence>
<keyword evidence="3" id="KW-1185">Reference proteome</keyword>
<organism evidence="2 3">
    <name type="scientific">Keguizhuia sedimenti</name>
    <dbReference type="NCBI Taxonomy" id="3064264"/>
    <lineage>
        <taxon>Bacteria</taxon>
        <taxon>Pseudomonadati</taxon>
        <taxon>Pseudomonadota</taxon>
        <taxon>Betaproteobacteria</taxon>
        <taxon>Burkholderiales</taxon>
        <taxon>Oxalobacteraceae</taxon>
        <taxon>Keguizhuia</taxon>
    </lineage>
</organism>
<dbReference type="EMBL" id="JAUYVH010000011">
    <property type="protein sequence ID" value="MDQ9171654.1"/>
    <property type="molecule type" value="Genomic_DNA"/>
</dbReference>
<gene>
    <name evidence="2" type="ORF">Q8A64_14670</name>
</gene>
<proteinExistence type="predicted"/>
<evidence type="ECO:0000259" key="1">
    <source>
        <dbReference type="Pfam" id="PF14341"/>
    </source>
</evidence>
<reference evidence="2 3" key="1">
    <citation type="submission" date="2023-08" db="EMBL/GenBank/DDBJ databases">
        <title>Oxalobacteraceae gen .nov., isolated from river sludge outside the plant.</title>
        <authorList>
            <person name="Zhao S.Y."/>
        </authorList>
    </citation>
    <scope>NUCLEOTIDE SEQUENCE [LARGE SCALE GENOMIC DNA]</scope>
    <source>
        <strain evidence="2 3">R-40</strain>
    </source>
</reference>
<dbReference type="Proteomes" id="UP001225596">
    <property type="component" value="Unassembled WGS sequence"/>
</dbReference>
<feature type="domain" description="Type 4 fimbrial biogenesis protein PilX N-terminal" evidence="1">
    <location>
        <begin position="36"/>
        <end position="85"/>
    </location>
</feature>
<sequence length="236" mass="25086">MMDRFLMCKGKMGAHSVNNAGAARSPMHASLKSQHGVVLVIALIVLVGMTLAAIALVRSTETGNIVAGNLAFKRNATYAADAGIEAAVAYLVPQVSSADLQNDITAFGYYATSQDTLDRTGTSNDPSKARVDWDGNDCSGIVASACIKASDAITDDSGNTIRYIIHRLCQSTGDYNDVANSCVTYTAQGTASTKRGELKYGDNVRFASAPTPYYRITARAKGPRNTVTFVETIVHF</sequence>
<comment type="caution">
    <text evidence="2">The sequence shown here is derived from an EMBL/GenBank/DDBJ whole genome shotgun (WGS) entry which is preliminary data.</text>
</comment>
<dbReference type="RefSeq" id="WP_338437593.1">
    <property type="nucleotide sequence ID" value="NZ_JAUYVH010000011.1"/>
</dbReference>
<evidence type="ECO:0000313" key="2">
    <source>
        <dbReference type="EMBL" id="MDQ9171654.1"/>
    </source>
</evidence>
<accession>A0ABU1BS25</accession>
<name>A0ABU1BS25_9BURK</name>